<dbReference type="GO" id="GO:0008810">
    <property type="term" value="F:cellulase activity"/>
    <property type="evidence" value="ECO:0007669"/>
    <property type="project" value="UniProtKB-EC"/>
</dbReference>
<dbReference type="Proteomes" id="UP001370490">
    <property type="component" value="Unassembled WGS sequence"/>
</dbReference>
<dbReference type="Pfam" id="PF00759">
    <property type="entry name" value="Glyco_hydro_9"/>
    <property type="match status" value="1"/>
</dbReference>
<evidence type="ECO:0000256" key="6">
    <source>
        <dbReference type="ARBA" id="ARBA00023277"/>
    </source>
</evidence>
<keyword evidence="5" id="KW-0136">Cellulose degradation</keyword>
<evidence type="ECO:0000256" key="2">
    <source>
        <dbReference type="ARBA" id="ARBA00007072"/>
    </source>
</evidence>
<dbReference type="EC" id="3.2.1.4" evidence="3"/>
<comment type="catalytic activity">
    <reaction evidence="1">
        <text>Endohydrolysis of (1-&gt;4)-beta-D-glucosidic linkages in cellulose, lichenin and cereal beta-D-glucans.</text>
        <dbReference type="EC" id="3.2.1.4"/>
    </reaction>
</comment>
<name>A0AAN8W237_9MAGN</name>
<gene>
    <name evidence="10" type="ORF">RJ641_029532</name>
</gene>
<evidence type="ECO:0000256" key="3">
    <source>
        <dbReference type="ARBA" id="ARBA00012601"/>
    </source>
</evidence>
<dbReference type="InterPro" id="IPR012341">
    <property type="entry name" value="6hp_glycosidase-like_sf"/>
</dbReference>
<protein>
    <recommendedName>
        <fullName evidence="3">cellulase</fullName>
        <ecNumber evidence="3">3.2.1.4</ecNumber>
    </recommendedName>
</protein>
<accession>A0AAN8W237</accession>
<reference evidence="10 11" key="1">
    <citation type="submission" date="2023-12" db="EMBL/GenBank/DDBJ databases">
        <title>A high-quality genome assembly for Dillenia turbinata (Dilleniales).</title>
        <authorList>
            <person name="Chanderbali A."/>
        </authorList>
    </citation>
    <scope>NUCLEOTIDE SEQUENCE [LARGE SCALE GENOMIC DNA]</scope>
    <source>
        <strain evidence="10">LSX21</strain>
        <tissue evidence="10">Leaf</tissue>
    </source>
</reference>
<keyword evidence="11" id="KW-1185">Reference proteome</keyword>
<keyword evidence="6" id="KW-0119">Carbohydrate metabolism</keyword>
<proteinExistence type="inferred from homology"/>
<dbReference type="Gene3D" id="1.50.10.10">
    <property type="match status" value="1"/>
</dbReference>
<dbReference type="AlphaFoldDB" id="A0AAN8W237"/>
<dbReference type="GO" id="GO:0030245">
    <property type="term" value="P:cellulose catabolic process"/>
    <property type="evidence" value="ECO:0007669"/>
    <property type="project" value="UniProtKB-KW"/>
</dbReference>
<dbReference type="SUPFAM" id="SSF48208">
    <property type="entry name" value="Six-hairpin glycosidases"/>
    <property type="match status" value="1"/>
</dbReference>
<evidence type="ECO:0000259" key="9">
    <source>
        <dbReference type="Pfam" id="PF00759"/>
    </source>
</evidence>
<evidence type="ECO:0000256" key="7">
    <source>
        <dbReference type="ARBA" id="ARBA00023295"/>
    </source>
</evidence>
<evidence type="ECO:0000256" key="4">
    <source>
        <dbReference type="ARBA" id="ARBA00022801"/>
    </source>
</evidence>
<dbReference type="InterPro" id="IPR008928">
    <property type="entry name" value="6-hairpin_glycosidase_sf"/>
</dbReference>
<evidence type="ECO:0000313" key="11">
    <source>
        <dbReference type="Proteomes" id="UP001370490"/>
    </source>
</evidence>
<dbReference type="PANTHER" id="PTHR22298">
    <property type="entry name" value="ENDO-1,4-BETA-GLUCANASE"/>
    <property type="match status" value="1"/>
</dbReference>
<sequence>MSAYSCLKIVSGWNYCGIGGLILLKPDHGGLLQFAATASFLSKLYNGYLNILRYLVGVVELVVFLQELHIFSKSRASDNRLRMSYVVRLGGHHPNQVHHMSASIPWDGQWHSCEEGKKWLHSEEENPVDLLGAMVTGPDQYDNFLDERNKPWFRE</sequence>
<keyword evidence="7" id="KW-0326">Glycosidase</keyword>
<feature type="domain" description="Glycoside hydrolase family 9" evidence="9">
    <location>
        <begin position="19"/>
        <end position="150"/>
    </location>
</feature>
<evidence type="ECO:0000313" key="10">
    <source>
        <dbReference type="EMBL" id="KAK6940001.1"/>
    </source>
</evidence>
<evidence type="ECO:0000256" key="8">
    <source>
        <dbReference type="ARBA" id="ARBA00023326"/>
    </source>
</evidence>
<evidence type="ECO:0000256" key="1">
    <source>
        <dbReference type="ARBA" id="ARBA00000966"/>
    </source>
</evidence>
<dbReference type="InterPro" id="IPR001701">
    <property type="entry name" value="Glyco_hydro_9"/>
</dbReference>
<keyword evidence="8" id="KW-0624">Polysaccharide degradation</keyword>
<comment type="caution">
    <text evidence="10">The sequence shown here is derived from an EMBL/GenBank/DDBJ whole genome shotgun (WGS) entry which is preliminary data.</text>
</comment>
<evidence type="ECO:0000256" key="5">
    <source>
        <dbReference type="ARBA" id="ARBA00023001"/>
    </source>
</evidence>
<dbReference type="EMBL" id="JBAMMX010000005">
    <property type="protein sequence ID" value="KAK6940001.1"/>
    <property type="molecule type" value="Genomic_DNA"/>
</dbReference>
<keyword evidence="4 10" id="KW-0378">Hydrolase</keyword>
<comment type="similarity">
    <text evidence="2">Belongs to the glycosyl hydrolase 9 (cellulase E) family.</text>
</comment>
<organism evidence="10 11">
    <name type="scientific">Dillenia turbinata</name>
    <dbReference type="NCBI Taxonomy" id="194707"/>
    <lineage>
        <taxon>Eukaryota</taxon>
        <taxon>Viridiplantae</taxon>
        <taxon>Streptophyta</taxon>
        <taxon>Embryophyta</taxon>
        <taxon>Tracheophyta</taxon>
        <taxon>Spermatophyta</taxon>
        <taxon>Magnoliopsida</taxon>
        <taxon>eudicotyledons</taxon>
        <taxon>Gunneridae</taxon>
        <taxon>Pentapetalae</taxon>
        <taxon>Dilleniales</taxon>
        <taxon>Dilleniaceae</taxon>
        <taxon>Dillenia</taxon>
    </lineage>
</organism>